<dbReference type="Pfam" id="PF08240">
    <property type="entry name" value="ADH_N"/>
    <property type="match status" value="1"/>
</dbReference>
<organism evidence="2 3">
    <name type="scientific">Dactylosporangium aurantiacum</name>
    <dbReference type="NCBI Taxonomy" id="35754"/>
    <lineage>
        <taxon>Bacteria</taxon>
        <taxon>Bacillati</taxon>
        <taxon>Actinomycetota</taxon>
        <taxon>Actinomycetes</taxon>
        <taxon>Micromonosporales</taxon>
        <taxon>Micromonosporaceae</taxon>
        <taxon>Dactylosporangium</taxon>
    </lineage>
</organism>
<dbReference type="RefSeq" id="WP_033356878.1">
    <property type="nucleotide sequence ID" value="NZ_CP073767.1"/>
</dbReference>
<dbReference type="PANTHER" id="PTHR44013">
    <property type="entry name" value="ZINC-TYPE ALCOHOL DEHYDROGENASE-LIKE PROTEIN C16A3.02C"/>
    <property type="match status" value="1"/>
</dbReference>
<dbReference type="GO" id="GO:0016491">
    <property type="term" value="F:oxidoreductase activity"/>
    <property type="evidence" value="ECO:0007669"/>
    <property type="project" value="InterPro"/>
</dbReference>
<dbReference type="Gene3D" id="3.40.50.720">
    <property type="entry name" value="NAD(P)-binding Rossmann-like Domain"/>
    <property type="match status" value="1"/>
</dbReference>
<name>A0A9Q9MHP1_9ACTN</name>
<dbReference type="Proteomes" id="UP001058003">
    <property type="component" value="Chromosome"/>
</dbReference>
<dbReference type="InterPro" id="IPR052733">
    <property type="entry name" value="Chloroplast_QOR"/>
</dbReference>
<feature type="domain" description="Enoyl reductase (ER)" evidence="1">
    <location>
        <begin position="10"/>
        <end position="303"/>
    </location>
</feature>
<dbReference type="InterPro" id="IPR011032">
    <property type="entry name" value="GroES-like_sf"/>
</dbReference>
<dbReference type="SUPFAM" id="SSF51735">
    <property type="entry name" value="NAD(P)-binding Rossmann-fold domains"/>
    <property type="match status" value="1"/>
</dbReference>
<dbReference type="InterPro" id="IPR013154">
    <property type="entry name" value="ADH-like_N"/>
</dbReference>
<dbReference type="OrthoDB" id="3175656at2"/>
<dbReference type="InterPro" id="IPR020843">
    <property type="entry name" value="ER"/>
</dbReference>
<evidence type="ECO:0000313" key="2">
    <source>
        <dbReference type="EMBL" id="UWZ52841.1"/>
    </source>
</evidence>
<dbReference type="InterPro" id="IPR002364">
    <property type="entry name" value="Quin_OxRdtase/zeta-crystal_CS"/>
</dbReference>
<dbReference type="PANTHER" id="PTHR44013:SF1">
    <property type="entry name" value="ZINC-TYPE ALCOHOL DEHYDROGENASE-LIKE PROTEIN C16A3.02C"/>
    <property type="match status" value="1"/>
</dbReference>
<dbReference type="SMART" id="SM00829">
    <property type="entry name" value="PKS_ER"/>
    <property type="match status" value="1"/>
</dbReference>
<dbReference type="KEGG" id="daur:Daura_40510"/>
<dbReference type="Gene3D" id="3.90.180.10">
    <property type="entry name" value="Medium-chain alcohol dehydrogenases, catalytic domain"/>
    <property type="match status" value="1"/>
</dbReference>
<accession>A0A9Q9MHP1</accession>
<reference evidence="2" key="1">
    <citation type="submission" date="2021-04" db="EMBL/GenBank/DDBJ databases">
        <title>Dactylosporangium aurantiacum NRRL B-8018 full assembly.</title>
        <authorList>
            <person name="Hartkoorn R.C."/>
            <person name="Beaudoing E."/>
            <person name="Hot D."/>
        </authorList>
    </citation>
    <scope>NUCLEOTIDE SEQUENCE</scope>
    <source>
        <strain evidence="2">NRRL B-8018</strain>
    </source>
</reference>
<evidence type="ECO:0000313" key="3">
    <source>
        <dbReference type="Proteomes" id="UP001058003"/>
    </source>
</evidence>
<dbReference type="InterPro" id="IPR036291">
    <property type="entry name" value="NAD(P)-bd_dom_sf"/>
</dbReference>
<gene>
    <name evidence="2" type="ORF">Daura_40510</name>
</gene>
<dbReference type="SUPFAM" id="SSF50129">
    <property type="entry name" value="GroES-like"/>
    <property type="match status" value="1"/>
</dbReference>
<proteinExistence type="predicted"/>
<dbReference type="EMBL" id="CP073767">
    <property type="protein sequence ID" value="UWZ52841.1"/>
    <property type="molecule type" value="Genomic_DNA"/>
</dbReference>
<dbReference type="AlphaFoldDB" id="A0A9Q9MHP1"/>
<dbReference type="GO" id="GO:0008270">
    <property type="term" value="F:zinc ion binding"/>
    <property type="evidence" value="ECO:0007669"/>
    <property type="project" value="InterPro"/>
</dbReference>
<keyword evidence="3" id="KW-1185">Reference proteome</keyword>
<dbReference type="CDD" id="cd05289">
    <property type="entry name" value="MDR_like_2"/>
    <property type="match status" value="1"/>
</dbReference>
<dbReference type="Pfam" id="PF13602">
    <property type="entry name" value="ADH_zinc_N_2"/>
    <property type="match status" value="1"/>
</dbReference>
<evidence type="ECO:0000259" key="1">
    <source>
        <dbReference type="SMART" id="SM00829"/>
    </source>
</evidence>
<protein>
    <submittedName>
        <fullName evidence="2">NADP-dependent oxidoreductase</fullName>
    </submittedName>
</protein>
<sequence>MRRVTQDTLGDASVLRVAEVAVPVPGPTEILVEMRAAGVNPVDWKVRTGGGILGTPPFSVGWELSGVVAATGAGVTRFAVGDEVFGMPRFPAQAAAYAEYVTGPARHFALKPPNLSHEQAGGLALAGLTAWQVLAETAGVLPGQRVLIPAAAGGVGHLAVQIAKARGAYVIGTASAPKHDFVRSLGADEVHDHGAEGQADVYAAVKDVDVAVATVAGQVPRLAATLAPQGALIALNGADEAAAVDAGGVFLLAEPDRAGLESLAALVLEGRLTVHVDRVFPLDRVAEAHRLGERGHTTGKLVLVP</sequence>
<dbReference type="PROSITE" id="PS01162">
    <property type="entry name" value="QOR_ZETA_CRYSTAL"/>
    <property type="match status" value="1"/>
</dbReference>